<dbReference type="PANTHER" id="PTHR24421:SF10">
    <property type="entry name" value="NITRATE_NITRITE SENSOR PROTEIN NARQ"/>
    <property type="match status" value="1"/>
</dbReference>
<keyword evidence="6 12" id="KW-0418">Kinase</keyword>
<dbReference type="Gene3D" id="3.30.565.10">
    <property type="entry name" value="Histidine kinase-like ATPase, C-terminal domain"/>
    <property type="match status" value="1"/>
</dbReference>
<sequence>MIRPVPRLWLVLDIVGAALGMVITLSLTAVLSATPASRWLEGTVSWVMLVVIAAALWGAAAISRLSPPLALMFAWAAALLQIACGFAPGPHDLAILVVLFATAAWGSRRVMWIGGASALGGGLLAGVYMSLTNETGLVLDPQTGLRLALVAALLGAISVLTLVMAWGTGLLWRLVLRGRQTREAQVRAEAAAAAEQERVRIARDMHDVVAHSLAVVIAQADGARYVAEADPAQATVALATIGQTARAALSDVRLLLGQLRHSEGQGPQPTLTDLEALYAQVRAAGIEPRVTVDPTPPGEPPAAIQLAVYRILQEALTNAIRHGSGDVDVRLSWLTDRVEIAVHNGVATAHAAQAGHAAAPDGHGLIGMRERAQLVGGTLRAERQGLLFVVRGTLPIGGAG</sequence>
<feature type="transmembrane region" description="Helical" evidence="9">
    <location>
        <begin position="6"/>
        <end position="31"/>
    </location>
</feature>
<keyword evidence="5" id="KW-0547">Nucleotide-binding</keyword>
<keyword evidence="3" id="KW-0597">Phosphoprotein</keyword>
<accession>A0ABP8P0X4</accession>
<dbReference type="Pfam" id="PF02518">
    <property type="entry name" value="HATPase_c"/>
    <property type="match status" value="1"/>
</dbReference>
<protein>
    <recommendedName>
        <fullName evidence="2">histidine kinase</fullName>
        <ecNumber evidence="2">2.7.13.3</ecNumber>
    </recommendedName>
</protein>
<dbReference type="GO" id="GO:0016301">
    <property type="term" value="F:kinase activity"/>
    <property type="evidence" value="ECO:0007669"/>
    <property type="project" value="UniProtKB-KW"/>
</dbReference>
<dbReference type="InterPro" id="IPR011712">
    <property type="entry name" value="Sig_transdc_His_kin_sub3_dim/P"/>
</dbReference>
<keyword evidence="13" id="KW-1185">Reference proteome</keyword>
<feature type="domain" description="Signal transduction histidine kinase subgroup 3 dimerisation and phosphoacceptor" evidence="11">
    <location>
        <begin position="197"/>
        <end position="262"/>
    </location>
</feature>
<feature type="transmembrane region" description="Helical" evidence="9">
    <location>
        <begin position="43"/>
        <end position="63"/>
    </location>
</feature>
<keyword evidence="9" id="KW-1133">Transmembrane helix</keyword>
<dbReference type="EC" id="2.7.13.3" evidence="2"/>
<dbReference type="RefSeq" id="WP_345183720.1">
    <property type="nucleotide sequence ID" value="NZ_BAABGP010000003.1"/>
</dbReference>
<evidence type="ECO:0000256" key="4">
    <source>
        <dbReference type="ARBA" id="ARBA00022679"/>
    </source>
</evidence>
<keyword evidence="8" id="KW-0902">Two-component regulatory system</keyword>
<keyword evidence="9" id="KW-0812">Transmembrane</keyword>
<keyword evidence="9" id="KW-0472">Membrane</keyword>
<dbReference type="InterPro" id="IPR036890">
    <property type="entry name" value="HATPase_C_sf"/>
</dbReference>
<organism evidence="12 13">
    <name type="scientific">Microbacterium panaciterrae</name>
    <dbReference type="NCBI Taxonomy" id="985759"/>
    <lineage>
        <taxon>Bacteria</taxon>
        <taxon>Bacillati</taxon>
        <taxon>Actinomycetota</taxon>
        <taxon>Actinomycetes</taxon>
        <taxon>Micrococcales</taxon>
        <taxon>Microbacteriaceae</taxon>
        <taxon>Microbacterium</taxon>
    </lineage>
</organism>
<feature type="transmembrane region" description="Helical" evidence="9">
    <location>
        <begin position="149"/>
        <end position="172"/>
    </location>
</feature>
<evidence type="ECO:0000256" key="7">
    <source>
        <dbReference type="ARBA" id="ARBA00022840"/>
    </source>
</evidence>
<evidence type="ECO:0000256" key="2">
    <source>
        <dbReference type="ARBA" id="ARBA00012438"/>
    </source>
</evidence>
<comment type="catalytic activity">
    <reaction evidence="1">
        <text>ATP + protein L-histidine = ADP + protein N-phospho-L-histidine.</text>
        <dbReference type="EC" id="2.7.13.3"/>
    </reaction>
</comment>
<dbReference type="InterPro" id="IPR050482">
    <property type="entry name" value="Sensor_HK_TwoCompSys"/>
</dbReference>
<dbReference type="CDD" id="cd16917">
    <property type="entry name" value="HATPase_UhpB-NarQ-NarX-like"/>
    <property type="match status" value="1"/>
</dbReference>
<evidence type="ECO:0000313" key="13">
    <source>
        <dbReference type="Proteomes" id="UP001500731"/>
    </source>
</evidence>
<evidence type="ECO:0000256" key="6">
    <source>
        <dbReference type="ARBA" id="ARBA00022777"/>
    </source>
</evidence>
<evidence type="ECO:0000259" key="11">
    <source>
        <dbReference type="Pfam" id="PF07730"/>
    </source>
</evidence>
<evidence type="ECO:0000313" key="12">
    <source>
        <dbReference type="EMBL" id="GAA4478858.1"/>
    </source>
</evidence>
<feature type="transmembrane region" description="Helical" evidence="9">
    <location>
        <begin position="110"/>
        <end position="129"/>
    </location>
</feature>
<feature type="transmembrane region" description="Helical" evidence="9">
    <location>
        <begin position="69"/>
        <end position="89"/>
    </location>
</feature>
<proteinExistence type="predicted"/>
<feature type="domain" description="Histidine kinase/HSP90-like ATPase" evidence="10">
    <location>
        <begin position="305"/>
        <end position="385"/>
    </location>
</feature>
<keyword evidence="7" id="KW-0067">ATP-binding</keyword>
<reference evidence="13" key="1">
    <citation type="journal article" date="2019" name="Int. J. Syst. Evol. Microbiol.">
        <title>The Global Catalogue of Microorganisms (GCM) 10K type strain sequencing project: providing services to taxonomists for standard genome sequencing and annotation.</title>
        <authorList>
            <consortium name="The Broad Institute Genomics Platform"/>
            <consortium name="The Broad Institute Genome Sequencing Center for Infectious Disease"/>
            <person name="Wu L."/>
            <person name="Ma J."/>
        </authorList>
    </citation>
    <scope>NUCLEOTIDE SEQUENCE [LARGE SCALE GENOMIC DNA]</scope>
    <source>
        <strain evidence="13">JCM 17839</strain>
    </source>
</reference>
<comment type="caution">
    <text evidence="12">The sequence shown here is derived from an EMBL/GenBank/DDBJ whole genome shotgun (WGS) entry which is preliminary data.</text>
</comment>
<dbReference type="Gene3D" id="1.20.5.1930">
    <property type="match status" value="1"/>
</dbReference>
<dbReference type="PANTHER" id="PTHR24421">
    <property type="entry name" value="NITRATE/NITRITE SENSOR PROTEIN NARX-RELATED"/>
    <property type="match status" value="1"/>
</dbReference>
<evidence type="ECO:0000256" key="8">
    <source>
        <dbReference type="ARBA" id="ARBA00023012"/>
    </source>
</evidence>
<name>A0ABP8P0X4_9MICO</name>
<evidence type="ECO:0000256" key="3">
    <source>
        <dbReference type="ARBA" id="ARBA00022553"/>
    </source>
</evidence>
<gene>
    <name evidence="12" type="ORF">GCM10023171_03540</name>
</gene>
<evidence type="ECO:0000259" key="10">
    <source>
        <dbReference type="Pfam" id="PF02518"/>
    </source>
</evidence>
<dbReference type="InterPro" id="IPR003594">
    <property type="entry name" value="HATPase_dom"/>
</dbReference>
<evidence type="ECO:0000256" key="5">
    <source>
        <dbReference type="ARBA" id="ARBA00022741"/>
    </source>
</evidence>
<dbReference type="SUPFAM" id="SSF55874">
    <property type="entry name" value="ATPase domain of HSP90 chaperone/DNA topoisomerase II/histidine kinase"/>
    <property type="match status" value="1"/>
</dbReference>
<keyword evidence="4" id="KW-0808">Transferase</keyword>
<dbReference type="Proteomes" id="UP001500731">
    <property type="component" value="Unassembled WGS sequence"/>
</dbReference>
<dbReference type="Pfam" id="PF07730">
    <property type="entry name" value="HisKA_3"/>
    <property type="match status" value="1"/>
</dbReference>
<dbReference type="EMBL" id="BAABGP010000003">
    <property type="protein sequence ID" value="GAA4478858.1"/>
    <property type="molecule type" value="Genomic_DNA"/>
</dbReference>
<evidence type="ECO:0000256" key="9">
    <source>
        <dbReference type="SAM" id="Phobius"/>
    </source>
</evidence>
<evidence type="ECO:0000256" key="1">
    <source>
        <dbReference type="ARBA" id="ARBA00000085"/>
    </source>
</evidence>